<organism evidence="1">
    <name type="scientific">uncultured Sporomusa sp</name>
    <dbReference type="NCBI Taxonomy" id="307249"/>
    <lineage>
        <taxon>Bacteria</taxon>
        <taxon>Bacillati</taxon>
        <taxon>Bacillota</taxon>
        <taxon>Negativicutes</taxon>
        <taxon>Selenomonadales</taxon>
        <taxon>Sporomusaceae</taxon>
        <taxon>Sporomusa</taxon>
        <taxon>environmental samples</taxon>
    </lineage>
</organism>
<dbReference type="EMBL" id="FMJE01000007">
    <property type="protein sequence ID" value="SCM83811.1"/>
    <property type="molecule type" value="Genomic_DNA"/>
</dbReference>
<accession>A0A212M200</accession>
<proteinExistence type="predicted"/>
<name>A0A212M200_9FIRM</name>
<sequence length="88" mass="10228">MEELLKQMLAEIKELKAGQARIEAATTRIEYNHGTMLKALIDAREVQQDVNDMIIEKLNTIAMKVDTQDLLIRKHDRELDRLKKVINI</sequence>
<evidence type="ECO:0000313" key="1">
    <source>
        <dbReference type="EMBL" id="SCM83811.1"/>
    </source>
</evidence>
<protein>
    <submittedName>
        <fullName evidence="1">Uncharacterized protein</fullName>
    </submittedName>
</protein>
<gene>
    <name evidence="1" type="ORF">KL86SPO_70669</name>
</gene>
<reference evidence="1" key="1">
    <citation type="submission" date="2016-08" db="EMBL/GenBank/DDBJ databases">
        <authorList>
            <person name="Seilhamer J.J."/>
        </authorList>
    </citation>
    <scope>NUCLEOTIDE SEQUENCE</scope>
    <source>
        <strain evidence="1">86</strain>
    </source>
</reference>
<dbReference type="AlphaFoldDB" id="A0A212M200"/>